<evidence type="ECO:0000313" key="1">
    <source>
        <dbReference type="EMBL" id="MZZ11537.1"/>
    </source>
</evidence>
<dbReference type="EMBL" id="WXZT01000002">
    <property type="protein sequence ID" value="MZZ11537.1"/>
    <property type="molecule type" value="Genomic_DNA"/>
</dbReference>
<reference evidence="1" key="1">
    <citation type="submission" date="2020-01" db="EMBL/GenBank/DDBJ databases">
        <title>Bacteria Cultured from War Wounds Associated with the Conflict in Eastern Ukraine.</title>
        <authorList>
            <person name="Snesrud E."/>
            <person name="Galac M.R."/>
            <person name="Mc Gann P."/>
            <person name="Valentine K."/>
            <person name="Viacheslav K."/>
        </authorList>
    </citation>
    <scope>NUCLEOTIDE SEQUENCE</scope>
    <source>
        <strain evidence="1">VNMU148</strain>
    </source>
</reference>
<name>A0A6C1JSX3_PSEAI</name>
<comment type="caution">
    <text evidence="1">The sequence shown here is derived from an EMBL/GenBank/DDBJ whole genome shotgun (WGS) entry which is preliminary data.</text>
</comment>
<sequence>MSFETELFYVTHPKAGRALLGPFLSLEEAEHGRRLMHSADAVVRSCVVSHLDEFTRWHAANNGEVCRAFSLTQGGCHD</sequence>
<dbReference type="RefSeq" id="WP_023124652.1">
    <property type="nucleotide sequence ID" value="NZ_CAADNI010000027.1"/>
</dbReference>
<gene>
    <name evidence="1" type="ORF">GUL26_04720</name>
</gene>
<evidence type="ECO:0000313" key="2">
    <source>
        <dbReference type="Proteomes" id="UP000644192"/>
    </source>
</evidence>
<protein>
    <submittedName>
        <fullName evidence="1">Uncharacterized protein</fullName>
    </submittedName>
</protein>
<dbReference type="Proteomes" id="UP000644192">
    <property type="component" value="Unassembled WGS sequence"/>
</dbReference>
<accession>A0A6C1JSX3</accession>
<proteinExistence type="predicted"/>
<dbReference type="AlphaFoldDB" id="A0A6C1JSX3"/>
<organism evidence="1 2">
    <name type="scientific">Pseudomonas aeruginosa</name>
    <dbReference type="NCBI Taxonomy" id="287"/>
    <lineage>
        <taxon>Bacteria</taxon>
        <taxon>Pseudomonadati</taxon>
        <taxon>Pseudomonadota</taxon>
        <taxon>Gammaproteobacteria</taxon>
        <taxon>Pseudomonadales</taxon>
        <taxon>Pseudomonadaceae</taxon>
        <taxon>Pseudomonas</taxon>
    </lineage>
</organism>